<evidence type="ECO:0000256" key="3">
    <source>
        <dbReference type="RuleBase" id="RU003616"/>
    </source>
</evidence>
<proteinExistence type="inferred from homology"/>
<name>A0A068UDH3_COFCA</name>
<dbReference type="Pfam" id="PF00011">
    <property type="entry name" value="HSP20"/>
    <property type="match status" value="1"/>
</dbReference>
<dbReference type="InterPro" id="IPR002068">
    <property type="entry name" value="A-crystallin/Hsp20_dom"/>
</dbReference>
<dbReference type="InterPro" id="IPR008978">
    <property type="entry name" value="HSP20-like_chaperone"/>
</dbReference>
<feature type="domain" description="SHSP" evidence="4">
    <location>
        <begin position="62"/>
        <end position="182"/>
    </location>
</feature>
<evidence type="ECO:0000313" key="6">
    <source>
        <dbReference type="Proteomes" id="UP000295252"/>
    </source>
</evidence>
<dbReference type="SUPFAM" id="SSF49764">
    <property type="entry name" value="HSP20-like chaperones"/>
    <property type="match status" value="1"/>
</dbReference>
<evidence type="ECO:0000259" key="4">
    <source>
        <dbReference type="PROSITE" id="PS01031"/>
    </source>
</evidence>
<dbReference type="PANTHER" id="PTHR11527">
    <property type="entry name" value="HEAT-SHOCK PROTEIN 20 FAMILY MEMBER"/>
    <property type="match status" value="1"/>
</dbReference>
<dbReference type="Gene3D" id="2.60.40.790">
    <property type="match status" value="1"/>
</dbReference>
<dbReference type="Proteomes" id="UP000295252">
    <property type="component" value="Chromosome VIII"/>
</dbReference>
<evidence type="ECO:0000313" key="5">
    <source>
        <dbReference type="EMBL" id="CDP06546.1"/>
    </source>
</evidence>
<comment type="similarity">
    <text evidence="2 3">Belongs to the small heat shock protein (HSP20) family.</text>
</comment>
<evidence type="ECO:0000256" key="1">
    <source>
        <dbReference type="ARBA" id="ARBA00023016"/>
    </source>
</evidence>
<dbReference type="Gramene" id="CDP06546">
    <property type="protein sequence ID" value="CDP06546"/>
    <property type="gene ID" value="GSCOC_T00023437001"/>
</dbReference>
<reference evidence="6" key="1">
    <citation type="journal article" date="2014" name="Science">
        <title>The coffee genome provides insight into the convergent evolution of caffeine biosynthesis.</title>
        <authorList>
            <person name="Denoeud F."/>
            <person name="Carretero-Paulet L."/>
            <person name="Dereeper A."/>
            <person name="Droc G."/>
            <person name="Guyot R."/>
            <person name="Pietrella M."/>
            <person name="Zheng C."/>
            <person name="Alberti A."/>
            <person name="Anthony F."/>
            <person name="Aprea G."/>
            <person name="Aury J.M."/>
            <person name="Bento P."/>
            <person name="Bernard M."/>
            <person name="Bocs S."/>
            <person name="Campa C."/>
            <person name="Cenci A."/>
            <person name="Combes M.C."/>
            <person name="Crouzillat D."/>
            <person name="Da Silva C."/>
            <person name="Daddiego L."/>
            <person name="De Bellis F."/>
            <person name="Dussert S."/>
            <person name="Garsmeur O."/>
            <person name="Gayraud T."/>
            <person name="Guignon V."/>
            <person name="Jahn K."/>
            <person name="Jamilloux V."/>
            <person name="Joet T."/>
            <person name="Labadie K."/>
            <person name="Lan T."/>
            <person name="Leclercq J."/>
            <person name="Lepelley M."/>
            <person name="Leroy T."/>
            <person name="Li L.T."/>
            <person name="Librado P."/>
            <person name="Lopez L."/>
            <person name="Munoz A."/>
            <person name="Noel B."/>
            <person name="Pallavicini A."/>
            <person name="Perrotta G."/>
            <person name="Poncet V."/>
            <person name="Pot D."/>
            <person name="Priyono X."/>
            <person name="Rigoreau M."/>
            <person name="Rouard M."/>
            <person name="Rozas J."/>
            <person name="Tranchant-Dubreuil C."/>
            <person name="VanBuren R."/>
            <person name="Zhang Q."/>
            <person name="Andrade A.C."/>
            <person name="Argout X."/>
            <person name="Bertrand B."/>
            <person name="de Kochko A."/>
            <person name="Graziosi G."/>
            <person name="Henry R.J."/>
            <person name="Jayarama X."/>
            <person name="Ming R."/>
            <person name="Nagai C."/>
            <person name="Rounsley S."/>
            <person name="Sankoff D."/>
            <person name="Giuliano G."/>
            <person name="Albert V.A."/>
            <person name="Wincker P."/>
            <person name="Lashermes P."/>
        </authorList>
    </citation>
    <scope>NUCLEOTIDE SEQUENCE [LARGE SCALE GENOMIC DNA]</scope>
    <source>
        <strain evidence="6">cv. DH200-94</strain>
    </source>
</reference>
<dbReference type="STRING" id="49390.A0A068UDH3"/>
<dbReference type="InterPro" id="IPR031107">
    <property type="entry name" value="Small_HSP"/>
</dbReference>
<sequence length="182" mass="20875">MSLMPVFGGRRSVYNNPFSGDGWDAPVNNHQPVHQKQYHGESGVTAWAPPVHGASSHHAVQAPSSFASATVDWRETPEAYIFKTELPPGVRREDVRVELEDNKILKISCEKYTEKEDRHDQNYYHHVIERSRCKFLTAFGLPQDSRVDQIRSTIENGVLTVRVPRWEPMHHSHHHVIPVEIL</sequence>
<dbReference type="AlphaFoldDB" id="A0A068UDH3"/>
<dbReference type="EMBL" id="HG739106">
    <property type="protein sequence ID" value="CDP06546.1"/>
    <property type="molecule type" value="Genomic_DNA"/>
</dbReference>
<accession>A0A068UDH3</accession>
<dbReference type="PhylomeDB" id="A0A068UDH3"/>
<gene>
    <name evidence="5" type="ORF">GSCOC_T00023437001</name>
</gene>
<organism evidence="5 6">
    <name type="scientific">Coffea canephora</name>
    <name type="common">Robusta coffee</name>
    <dbReference type="NCBI Taxonomy" id="49390"/>
    <lineage>
        <taxon>Eukaryota</taxon>
        <taxon>Viridiplantae</taxon>
        <taxon>Streptophyta</taxon>
        <taxon>Embryophyta</taxon>
        <taxon>Tracheophyta</taxon>
        <taxon>Spermatophyta</taxon>
        <taxon>Magnoliopsida</taxon>
        <taxon>eudicotyledons</taxon>
        <taxon>Gunneridae</taxon>
        <taxon>Pentapetalae</taxon>
        <taxon>asterids</taxon>
        <taxon>lamiids</taxon>
        <taxon>Gentianales</taxon>
        <taxon>Rubiaceae</taxon>
        <taxon>Ixoroideae</taxon>
        <taxon>Gardenieae complex</taxon>
        <taxon>Bertiereae - Coffeeae clade</taxon>
        <taxon>Coffeeae</taxon>
        <taxon>Coffea</taxon>
    </lineage>
</organism>
<protein>
    <recommendedName>
        <fullName evidence="4">SHSP domain-containing protein</fullName>
    </recommendedName>
</protein>
<keyword evidence="1" id="KW-0346">Stress response</keyword>
<dbReference type="PROSITE" id="PS01031">
    <property type="entry name" value="SHSP"/>
    <property type="match status" value="1"/>
</dbReference>
<dbReference type="InParanoid" id="A0A068UDH3"/>
<evidence type="ECO:0000256" key="2">
    <source>
        <dbReference type="PROSITE-ProRule" id="PRU00285"/>
    </source>
</evidence>
<keyword evidence="6" id="KW-1185">Reference proteome</keyword>